<dbReference type="InterPro" id="IPR036188">
    <property type="entry name" value="FAD/NAD-bd_sf"/>
</dbReference>
<keyword evidence="1" id="KW-0503">Monooxygenase</keyword>
<gene>
    <name evidence="1" type="ORF">DI536_17960</name>
</gene>
<dbReference type="AlphaFoldDB" id="A0A2W5TF01"/>
<evidence type="ECO:0000313" key="1">
    <source>
        <dbReference type="EMBL" id="PZR11026.1"/>
    </source>
</evidence>
<comment type="caution">
    <text evidence="1">The sequence shown here is derived from an EMBL/GenBank/DDBJ whole genome shotgun (WGS) entry which is preliminary data.</text>
</comment>
<evidence type="ECO:0000313" key="2">
    <source>
        <dbReference type="Proteomes" id="UP000249061"/>
    </source>
</evidence>
<sequence>MKLLDVVIIGAGFSGLGMAVRLQREGRRSWVLLEKGEGVGGTWRENRYPGCACDVPSHLYSFSFALNPAWSHHFSAQPEILAYMERVAADEQVLPHCRFGVEVGACAYDEKSATWTVSTTTGETWRARHLVLGVGGLHHPKYPEVANREVFAGPQLHSAQWDPTVELRGKRVALVGTGASAIQVLPELAKVAGEVTVFQRTPAWVVPRHDKPISRVMQWLYRVFPVLLVLNRARIYALLESRVGAFTTHPKLLRIAEWLGRRHIARQVNDVATREALTPKYAAGCKRILLSDDYYPSFNRENVKLEVGAVREVTPTGLVTVDGREVKCDVIAWCTGFEVAAPLAKLKVLGRGGRDLAHDAWKNGVEAYRGTTVPGFPNLFMLVGPNTGLGHNSMVYMIESQLEFVMQHFDALDASGARAIEPREDATREYNEMIQARFPGSIWASGCASWYLDERGKNRTLFPGATFAFRSLTSKVEPLHVKLEMPDARVSDAAVVSLATNG</sequence>
<reference evidence="1 2" key="1">
    <citation type="submission" date="2017-08" db="EMBL/GenBank/DDBJ databases">
        <title>Infants hospitalized years apart are colonized by the same room-sourced microbial strains.</title>
        <authorList>
            <person name="Brooks B."/>
            <person name="Olm M.R."/>
            <person name="Firek B.A."/>
            <person name="Baker R."/>
            <person name="Thomas B.C."/>
            <person name="Morowitz M.J."/>
            <person name="Banfield J.F."/>
        </authorList>
    </citation>
    <scope>NUCLEOTIDE SEQUENCE [LARGE SCALE GENOMIC DNA]</scope>
    <source>
        <strain evidence="1">S2_003_000_R2_14</strain>
    </source>
</reference>
<organism evidence="1 2">
    <name type="scientific">Archangium gephyra</name>
    <dbReference type="NCBI Taxonomy" id="48"/>
    <lineage>
        <taxon>Bacteria</taxon>
        <taxon>Pseudomonadati</taxon>
        <taxon>Myxococcota</taxon>
        <taxon>Myxococcia</taxon>
        <taxon>Myxococcales</taxon>
        <taxon>Cystobacterineae</taxon>
        <taxon>Archangiaceae</taxon>
        <taxon>Archangium</taxon>
    </lineage>
</organism>
<dbReference type="Pfam" id="PF13738">
    <property type="entry name" value="Pyr_redox_3"/>
    <property type="match status" value="1"/>
</dbReference>
<dbReference type="GO" id="GO:0004497">
    <property type="term" value="F:monooxygenase activity"/>
    <property type="evidence" value="ECO:0007669"/>
    <property type="project" value="UniProtKB-KW"/>
</dbReference>
<protein>
    <submittedName>
        <fullName evidence="1">4-hydroxyacetophenone monooxygenase</fullName>
    </submittedName>
</protein>
<name>A0A2W5TF01_9BACT</name>
<keyword evidence="1" id="KW-0560">Oxidoreductase</keyword>
<dbReference type="Proteomes" id="UP000249061">
    <property type="component" value="Unassembled WGS sequence"/>
</dbReference>
<dbReference type="Gene3D" id="3.50.50.60">
    <property type="entry name" value="FAD/NAD(P)-binding domain"/>
    <property type="match status" value="2"/>
</dbReference>
<dbReference type="PRINTS" id="PR00411">
    <property type="entry name" value="PNDRDTASEI"/>
</dbReference>
<dbReference type="PANTHER" id="PTHR42877:SF4">
    <property type="entry name" value="FAD_NAD(P)-BINDING DOMAIN-CONTAINING PROTEIN-RELATED"/>
    <property type="match status" value="1"/>
</dbReference>
<dbReference type="InterPro" id="IPR051209">
    <property type="entry name" value="FAD-bind_Monooxygenase_sf"/>
</dbReference>
<proteinExistence type="predicted"/>
<dbReference type="PANTHER" id="PTHR42877">
    <property type="entry name" value="L-ORNITHINE N(5)-MONOOXYGENASE-RELATED"/>
    <property type="match status" value="1"/>
</dbReference>
<dbReference type="SUPFAM" id="SSF51905">
    <property type="entry name" value="FAD/NAD(P)-binding domain"/>
    <property type="match status" value="1"/>
</dbReference>
<accession>A0A2W5TF01</accession>
<dbReference type="EMBL" id="QFQP01000015">
    <property type="protein sequence ID" value="PZR11026.1"/>
    <property type="molecule type" value="Genomic_DNA"/>
</dbReference>